<name>A0ABS3XHR4_9ACTN</name>
<dbReference type="Proteomes" id="UP001519064">
    <property type="component" value="Unassembled WGS sequence"/>
</dbReference>
<keyword evidence="3" id="KW-1185">Reference proteome</keyword>
<comment type="caution">
    <text evidence="2">The sequence shown here is derived from an EMBL/GenBank/DDBJ whole genome shotgun (WGS) entry which is preliminary data.</text>
</comment>
<dbReference type="EMBL" id="JADKMA010000132">
    <property type="protein sequence ID" value="MBO8194527.1"/>
    <property type="molecule type" value="Genomic_DNA"/>
</dbReference>
<feature type="compositionally biased region" description="Basic and acidic residues" evidence="1">
    <location>
        <begin position="7"/>
        <end position="17"/>
    </location>
</feature>
<proteinExistence type="predicted"/>
<evidence type="ECO:0000313" key="2">
    <source>
        <dbReference type="EMBL" id="MBO8194527.1"/>
    </source>
</evidence>
<protein>
    <submittedName>
        <fullName evidence="2">Uncharacterized protein</fullName>
    </submittedName>
</protein>
<reference evidence="2 3" key="1">
    <citation type="submission" date="2020-11" db="EMBL/GenBank/DDBJ databases">
        <title>Streptomyces spirodelae sp. nov., isolated from duckweed.</title>
        <authorList>
            <person name="Saimee Y."/>
            <person name="Duangmal K."/>
        </authorList>
    </citation>
    <scope>NUCLEOTIDE SEQUENCE [LARGE SCALE GENOMIC DNA]</scope>
    <source>
        <strain evidence="2 3">S16-07</strain>
    </source>
</reference>
<organism evidence="2 3">
    <name type="scientific">Streptomyces oryzae</name>
    <dbReference type="NCBI Taxonomy" id="1434886"/>
    <lineage>
        <taxon>Bacteria</taxon>
        <taxon>Bacillati</taxon>
        <taxon>Actinomycetota</taxon>
        <taxon>Actinomycetes</taxon>
        <taxon>Kitasatosporales</taxon>
        <taxon>Streptomycetaceae</taxon>
        <taxon>Streptomyces</taxon>
    </lineage>
</organism>
<dbReference type="RefSeq" id="WP_209241626.1">
    <property type="nucleotide sequence ID" value="NZ_JADKMA010000132.1"/>
</dbReference>
<evidence type="ECO:0000313" key="3">
    <source>
        <dbReference type="Proteomes" id="UP001519064"/>
    </source>
</evidence>
<sequence>MTGLKIVLRELGDSSEREAEEAGGDAEHGRSTPTPQNSTAPNGPGAPEFSRGEHCSPS</sequence>
<evidence type="ECO:0000256" key="1">
    <source>
        <dbReference type="SAM" id="MobiDB-lite"/>
    </source>
</evidence>
<accession>A0ABS3XHR4</accession>
<feature type="compositionally biased region" description="Polar residues" evidence="1">
    <location>
        <begin position="31"/>
        <end position="41"/>
    </location>
</feature>
<feature type="region of interest" description="Disordered" evidence="1">
    <location>
        <begin position="1"/>
        <end position="58"/>
    </location>
</feature>
<gene>
    <name evidence="2" type="ORF">ITI46_23120</name>
</gene>